<proteinExistence type="predicted"/>
<reference evidence="14" key="1">
    <citation type="submission" date="2016-08" db="EMBL/GenBank/DDBJ databases">
        <title>VSG repertoire of Trypanosoma brucei EATRO 1125.</title>
        <authorList>
            <person name="Cross G.A."/>
        </authorList>
    </citation>
    <scope>NUCLEOTIDE SEQUENCE</scope>
    <source>
        <strain evidence="14">EATRO 1125</strain>
    </source>
</reference>
<evidence type="ECO:0000256" key="7">
    <source>
        <dbReference type="ARBA" id="ARBA00023180"/>
    </source>
</evidence>
<evidence type="ECO:0000256" key="10">
    <source>
        <dbReference type="SAM" id="MobiDB-lite"/>
    </source>
</evidence>
<dbReference type="Pfam" id="PF13206">
    <property type="entry name" value="VSG_B"/>
    <property type="match status" value="1"/>
</dbReference>
<dbReference type="Pfam" id="PF10659">
    <property type="entry name" value="Trypan_glycop_C"/>
    <property type="match status" value="1"/>
</dbReference>
<evidence type="ECO:0000256" key="4">
    <source>
        <dbReference type="ARBA" id="ARBA00022622"/>
    </source>
</evidence>
<evidence type="ECO:0000259" key="12">
    <source>
        <dbReference type="Pfam" id="PF10659"/>
    </source>
</evidence>
<dbReference type="GO" id="GO:0005886">
    <property type="term" value="C:plasma membrane"/>
    <property type="evidence" value="ECO:0007669"/>
    <property type="project" value="UniProtKB-SubCell"/>
</dbReference>
<dbReference type="VEuPathDB" id="TriTrypDB:Tb427_000602900"/>
<evidence type="ECO:0000313" key="14">
    <source>
        <dbReference type="EMBL" id="APD73806.1"/>
    </source>
</evidence>
<comment type="subcellular location">
    <subcellularLocation>
        <location evidence="2">Cell membrane</location>
        <topology evidence="2">Lipid-anchor</topology>
        <topology evidence="2">GPI-anchor</topology>
    </subcellularLocation>
</comment>
<feature type="domain" description="Trypanosome variant surface glycoprotein B-type N-terminal" evidence="13">
    <location>
        <begin position="10"/>
        <end position="364"/>
    </location>
</feature>
<keyword evidence="7" id="KW-0325">Glycoprotein</keyword>
<keyword evidence="9" id="KW-0175">Coiled coil</keyword>
<dbReference type="VEuPathDB" id="TriTrypDB:Tbg972.7.7540"/>
<evidence type="ECO:0000256" key="5">
    <source>
        <dbReference type="ARBA" id="ARBA00022729"/>
    </source>
</evidence>
<feature type="region of interest" description="Disordered" evidence="10">
    <location>
        <begin position="377"/>
        <end position="459"/>
    </location>
</feature>
<dbReference type="InterPro" id="IPR019609">
    <property type="entry name" value="Variant_surf_glycoprt_trypan_C"/>
</dbReference>
<evidence type="ECO:0000256" key="8">
    <source>
        <dbReference type="ARBA" id="ARBA00023288"/>
    </source>
</evidence>
<evidence type="ECO:0000256" key="6">
    <source>
        <dbReference type="ARBA" id="ARBA00023136"/>
    </source>
</evidence>
<keyword evidence="6" id="KW-0472">Membrane</keyword>
<dbReference type="VEuPathDB" id="TriTrypDB:Tb1125.4.5560"/>
<feature type="domain" description="Trypanosome variant surface glycoprotein C-terminal" evidence="12">
    <location>
        <begin position="405"/>
        <end position="514"/>
    </location>
</feature>
<keyword evidence="8" id="KW-0449">Lipoprotein</keyword>
<feature type="signal peptide" evidence="11">
    <location>
        <begin position="1"/>
        <end position="21"/>
    </location>
</feature>
<keyword evidence="3" id="KW-1003">Cell membrane</keyword>
<feature type="compositionally biased region" description="Basic and acidic residues" evidence="10">
    <location>
        <begin position="416"/>
        <end position="431"/>
    </location>
</feature>
<evidence type="ECO:0000256" key="9">
    <source>
        <dbReference type="SAM" id="Coils"/>
    </source>
</evidence>
<organism evidence="14">
    <name type="scientific">Trypanosoma brucei</name>
    <dbReference type="NCBI Taxonomy" id="5691"/>
    <lineage>
        <taxon>Eukaryota</taxon>
        <taxon>Discoba</taxon>
        <taxon>Euglenozoa</taxon>
        <taxon>Kinetoplastea</taxon>
        <taxon>Metakinetoplastina</taxon>
        <taxon>Trypanosomatida</taxon>
        <taxon>Trypanosomatidae</taxon>
        <taxon>Trypanosoma</taxon>
    </lineage>
</organism>
<feature type="chain" id="PRO_5012565766" evidence="11">
    <location>
        <begin position="22"/>
        <end position="517"/>
    </location>
</feature>
<feature type="compositionally biased region" description="Low complexity" evidence="10">
    <location>
        <begin position="434"/>
        <end position="445"/>
    </location>
</feature>
<accession>A0A1J0R7E8</accession>
<keyword evidence="4" id="KW-0336">GPI-anchor</keyword>
<feature type="compositionally biased region" description="Polar residues" evidence="10">
    <location>
        <begin position="386"/>
        <end position="409"/>
    </location>
</feature>
<evidence type="ECO:0000256" key="11">
    <source>
        <dbReference type="SAM" id="SignalP"/>
    </source>
</evidence>
<name>A0A1J0R7E8_9TRYP</name>
<protein>
    <submittedName>
        <fullName evidence="14">Variant surface glycoprotein 1125.1642</fullName>
    </submittedName>
</protein>
<keyword evidence="5 11" id="KW-0732">Signal</keyword>
<dbReference type="EMBL" id="KX699850">
    <property type="protein sequence ID" value="APD73806.1"/>
    <property type="molecule type" value="Genomic_DNA"/>
</dbReference>
<feature type="coiled-coil region" evidence="9">
    <location>
        <begin position="339"/>
        <end position="376"/>
    </location>
</feature>
<evidence type="ECO:0000259" key="13">
    <source>
        <dbReference type="Pfam" id="PF13206"/>
    </source>
</evidence>
<dbReference type="VEuPathDB" id="TriTrypDB:Tb927.4.5560"/>
<dbReference type="AlphaFoldDB" id="A0A1J0R7E8"/>
<evidence type="ECO:0000256" key="2">
    <source>
        <dbReference type="ARBA" id="ARBA00004609"/>
    </source>
</evidence>
<sequence>MLFRCLTVFLLFIAAEQQTIATVQKEKGGDFQLLCTIVALADADPEPAEVPDLSDDKIQHIRALNMSTADDKWQEVFKGGSAANKWEIKQQKAGPEPFQTHWAATYDNWVKDKEKVDSGSGVTSWLAQNPRPITAEGQRAASEKINATLNRILSLQTALRSKITEAKETNPNEAKAEVVQAVYGTGVTAAKFDGAKSIANTGTWGSGCGEHGGKSAIGDIMCICGTSGETADQCNSVGVSFKWNGNNDDTVETAIKAKCPKAQAAKYTAATLHRLISTVTARIRYDKKADNSIVPYLGKTDNSGSCSGADGQSCVIYTFDTSKNDASTAGFDIPWLKHLVGAANALEKTEKAAQQANKLSEQINDLEETCEEAYKAKRYNREPAQATKQDAATSTAEKTKQKTQCPRKNTTAEEFPEAHCDYDTKTQECKAKPGTGNAATGAGQTPKERAATNGSTKHGTDKAVCENDKTCDKRNCAFRKDKDNGPDQEKEMYRSGSFLINKKLALRMDAFMSLIAL</sequence>
<dbReference type="GO" id="GO:0098552">
    <property type="term" value="C:side of membrane"/>
    <property type="evidence" value="ECO:0007669"/>
    <property type="project" value="UniProtKB-KW"/>
</dbReference>
<evidence type="ECO:0000256" key="3">
    <source>
        <dbReference type="ARBA" id="ARBA00022475"/>
    </source>
</evidence>
<evidence type="ECO:0000256" key="1">
    <source>
        <dbReference type="ARBA" id="ARBA00002523"/>
    </source>
</evidence>
<dbReference type="InterPro" id="IPR025932">
    <property type="entry name" value="Trypano_VSG_B_N_dom"/>
</dbReference>
<comment type="function">
    <text evidence="1">VSG forms a coat on the surface of the parasite. The trypanosome evades the immune response of the host by expressing a series of antigenically distinct VSGs from an estimated 1000 VSG genes.</text>
</comment>